<feature type="region of interest" description="Disordered" evidence="1">
    <location>
        <begin position="1"/>
        <end position="32"/>
    </location>
</feature>
<comment type="caution">
    <text evidence="2">The sequence shown here is derived from an EMBL/GenBank/DDBJ whole genome shotgun (WGS) entry which is preliminary data.</text>
</comment>
<protein>
    <submittedName>
        <fullName evidence="2">Uncharacterized protein</fullName>
    </submittedName>
</protein>
<keyword evidence="3" id="KW-1185">Reference proteome</keyword>
<organism evidence="2 3">
    <name type="scientific">Stephania cephalantha</name>
    <dbReference type="NCBI Taxonomy" id="152367"/>
    <lineage>
        <taxon>Eukaryota</taxon>
        <taxon>Viridiplantae</taxon>
        <taxon>Streptophyta</taxon>
        <taxon>Embryophyta</taxon>
        <taxon>Tracheophyta</taxon>
        <taxon>Spermatophyta</taxon>
        <taxon>Magnoliopsida</taxon>
        <taxon>Ranunculales</taxon>
        <taxon>Menispermaceae</taxon>
        <taxon>Menispermoideae</taxon>
        <taxon>Cissampelideae</taxon>
        <taxon>Stephania</taxon>
    </lineage>
</organism>
<evidence type="ECO:0000313" key="2">
    <source>
        <dbReference type="EMBL" id="KAK9104481.1"/>
    </source>
</evidence>
<feature type="region of interest" description="Disordered" evidence="1">
    <location>
        <begin position="65"/>
        <end position="111"/>
    </location>
</feature>
<proteinExistence type="predicted"/>
<evidence type="ECO:0000256" key="1">
    <source>
        <dbReference type="SAM" id="MobiDB-lite"/>
    </source>
</evidence>
<feature type="compositionally biased region" description="Low complexity" evidence="1">
    <location>
        <begin position="142"/>
        <end position="151"/>
    </location>
</feature>
<dbReference type="EMBL" id="JBBNAG010000009">
    <property type="protein sequence ID" value="KAK9104481.1"/>
    <property type="molecule type" value="Genomic_DNA"/>
</dbReference>
<feature type="region of interest" description="Disordered" evidence="1">
    <location>
        <begin position="139"/>
        <end position="176"/>
    </location>
</feature>
<gene>
    <name evidence="2" type="ORF">Scep_021325</name>
</gene>
<feature type="compositionally biased region" description="Low complexity" evidence="1">
    <location>
        <begin position="80"/>
        <end position="109"/>
    </location>
</feature>
<dbReference type="AlphaFoldDB" id="A0AAP0F380"/>
<name>A0AAP0F380_9MAGN</name>
<accession>A0AAP0F380</accession>
<evidence type="ECO:0000313" key="3">
    <source>
        <dbReference type="Proteomes" id="UP001419268"/>
    </source>
</evidence>
<reference evidence="2 3" key="1">
    <citation type="submission" date="2024-01" db="EMBL/GenBank/DDBJ databases">
        <title>Genome assemblies of Stephania.</title>
        <authorList>
            <person name="Yang L."/>
        </authorList>
    </citation>
    <scope>NUCLEOTIDE SEQUENCE [LARGE SCALE GENOMIC DNA]</scope>
    <source>
        <strain evidence="2">JXDWG</strain>
        <tissue evidence="2">Leaf</tissue>
    </source>
</reference>
<dbReference type="Proteomes" id="UP001419268">
    <property type="component" value="Unassembled WGS sequence"/>
</dbReference>
<sequence>MAESAGAEGRRRRLPARQRRGERQPRHISSGWIGAVAVVVHAEAAGAPELQVAARSDSWWGRSAPDLAAAAPARARRGRPPSQQQQRCGGSRTSGSAADAECSSSSAGGIQLRDAGEGCAAAMARERGDAVVVDAAGEQRRPAAAPPAGQRLRQRGGAVSTGRTCDFDEITTTRWR</sequence>